<accession>A0ABV2FM55</accession>
<reference evidence="2 3" key="1">
    <citation type="submission" date="2024-06" db="EMBL/GenBank/DDBJ databases">
        <title>Genomic Encyclopedia of Type Strains, Phase IV (KMG-IV): sequencing the most valuable type-strain genomes for metagenomic binning, comparative biology and taxonomic classification.</title>
        <authorList>
            <person name="Goeker M."/>
        </authorList>
    </citation>
    <scope>NUCLEOTIDE SEQUENCE [LARGE SCALE GENOMIC DNA]</scope>
    <source>
        <strain evidence="2 3">DSM 23650</strain>
    </source>
</reference>
<comment type="caution">
    <text evidence="2">The sequence shown here is derived from an EMBL/GenBank/DDBJ whole genome shotgun (WGS) entry which is preliminary data.</text>
</comment>
<protein>
    <submittedName>
        <fullName evidence="2">Uncharacterized protein</fullName>
    </submittedName>
</protein>
<evidence type="ECO:0000256" key="1">
    <source>
        <dbReference type="SAM" id="SignalP"/>
    </source>
</evidence>
<feature type="signal peptide" evidence="1">
    <location>
        <begin position="1"/>
        <end position="26"/>
    </location>
</feature>
<sequence>MMKSLSITRIITFIAFFSISALPASASFEFIDKLTRMFTSVDTIEKYNQLYNKYASKEYTGFTHFNKLSQAQEFVYSRGHHKMPSKFDPVLHRHVFVILCGRFVNLLRGEYNEEMSWAMLPTVISILRRDHNWSERDFIWAYNMSKNDKDPMIYYAKRLLKTSEYHSISPQTQMIVVVSDVSTHDYKNTEQVARFCRDLQTIYNMMKP</sequence>
<evidence type="ECO:0000313" key="3">
    <source>
        <dbReference type="Proteomes" id="UP001549112"/>
    </source>
</evidence>
<name>A0ABV2FM55_9HYPH</name>
<feature type="chain" id="PRO_5046277999" evidence="1">
    <location>
        <begin position="27"/>
        <end position="208"/>
    </location>
</feature>
<keyword evidence="3" id="KW-1185">Reference proteome</keyword>
<proteinExistence type="predicted"/>
<dbReference type="Proteomes" id="UP001549112">
    <property type="component" value="Unassembled WGS sequence"/>
</dbReference>
<gene>
    <name evidence="2" type="ORF">ABID39_000337</name>
</gene>
<keyword evidence="1" id="KW-0732">Signal</keyword>
<organism evidence="2 3">
    <name type="scientific">Bartonella japonica</name>
    <dbReference type="NCBI Taxonomy" id="357761"/>
    <lineage>
        <taxon>Bacteria</taxon>
        <taxon>Pseudomonadati</taxon>
        <taxon>Pseudomonadota</taxon>
        <taxon>Alphaproteobacteria</taxon>
        <taxon>Hyphomicrobiales</taxon>
        <taxon>Bartonellaceae</taxon>
        <taxon>Bartonella</taxon>
    </lineage>
</organism>
<dbReference type="EMBL" id="JBEPLT010000002">
    <property type="protein sequence ID" value="MET3559660.1"/>
    <property type="molecule type" value="Genomic_DNA"/>
</dbReference>
<evidence type="ECO:0000313" key="2">
    <source>
        <dbReference type="EMBL" id="MET3559660.1"/>
    </source>
</evidence>